<feature type="domain" description="FHA" evidence="4">
    <location>
        <begin position="28"/>
        <end position="85"/>
    </location>
</feature>
<dbReference type="Gene3D" id="2.60.200.20">
    <property type="match status" value="1"/>
</dbReference>
<dbReference type="PROSITE" id="PS50006">
    <property type="entry name" value="FHA_DOMAIN"/>
    <property type="match status" value="1"/>
</dbReference>
<dbReference type="CDD" id="cd21911">
    <property type="entry name" value="CC1_SLMAP"/>
    <property type="match status" value="1"/>
</dbReference>
<dbReference type="InterPro" id="IPR000253">
    <property type="entry name" value="FHA_dom"/>
</dbReference>
<protein>
    <submittedName>
        <fullName evidence="6">Sarcolemmal membrane-associated protein isoform X10</fullName>
    </submittedName>
</protein>
<feature type="coiled-coil region" evidence="1">
    <location>
        <begin position="495"/>
        <end position="809"/>
    </location>
</feature>
<keyword evidence="3" id="KW-1133">Transmembrane helix</keyword>
<dbReference type="PANTHER" id="PTHR15715:SF22">
    <property type="entry name" value="SARCOLEMMAL MEMBRANE-ASSOCIATED PROTEIN"/>
    <property type="match status" value="1"/>
</dbReference>
<name>A0ABM5FJU9_9SAUR</name>
<feature type="coiled-coil region" evidence="1">
    <location>
        <begin position="172"/>
        <end position="199"/>
    </location>
</feature>
<reference evidence="5" key="1">
    <citation type="submission" date="2025-05" db="UniProtKB">
        <authorList>
            <consortium name="RefSeq"/>
        </authorList>
    </citation>
    <scope>NUCLEOTIDE SEQUENCE [LARGE SCALE GENOMIC DNA]</scope>
</reference>
<sequence>MPSALAIFTCRPNSHPFQERHVYLDEPVKIGRSVARCRPAQNNATFDCKVLSRNHALVWFDQKTGKFYLQDTKSSNGTFINSQRLSRGSEESPPCEILSGDIIQFGVDVTENTRKVTHGCIVSTIKLFLPDGMEARLRSDVIHAPLPSPVDKVAANTPSMYSQELFQLSQYLQEALHREQMLEQKLATLQRLLAVTQEASDTSWQALIDEDRLLSRLEVMGNQLQACSKNQTEDSLRKELIALQEDKHNYETTAKESLRRVLQEKIEVVRKLSEVERSLSNTEDECTHLKEMNERTQEELQELANKYNGAVNEIKDLTDKLKVAEGKQEEIQQKGQAEKKELQHKIEEMEEREQELQAKIEALQADNDFTNERLTALQVRLEHLQEKALKEHNSLGIQVDDFIPKINGSADKELFLSKSGGDCTFIHQFIECQNKLIDEGHLSRLDETKILKENQAKGKEAELSDTLSPSKEKSSDDTTDAQMDDHELNEPIAKVALLKDELQGAQSETKQEIQQLHKELVEAQELARTSKQKCFELQALLEEERKSYRLQAEESTKQIQVLQAQLRRLQEDIEHVREEKENEITSTRNELLSAQSEIILLQQVAEKAASERETDVTALQEELKKVRAELDRWRKEASEYEKEIVNLQASFQLRCQQCEEQQKEEAIRLQGELEKLRNEWSALEAECFSLKKENSSLACELQRQEKELHNSQQQSLALTSDLSILELTRKELENKMGSLKEEHQQDAATLKTLLSEAENQAKDAQNEYEKTQTILSELKLKFEITEQEKQSITDELKQCKDNLKLLQEKGSHPSILPPVPAVFIGLILAFLFWCYSPLW</sequence>
<evidence type="ECO:0000313" key="6">
    <source>
        <dbReference type="RefSeq" id="XP_072845689.1"/>
    </source>
</evidence>
<evidence type="ECO:0000256" key="3">
    <source>
        <dbReference type="SAM" id="Phobius"/>
    </source>
</evidence>
<keyword evidence="5" id="KW-1185">Reference proteome</keyword>
<dbReference type="InterPro" id="IPR051176">
    <property type="entry name" value="Cent_Immune-Sig_Mod"/>
</dbReference>
<evidence type="ECO:0000313" key="5">
    <source>
        <dbReference type="Proteomes" id="UP001652642"/>
    </source>
</evidence>
<accession>A0ABM5FJU9</accession>
<feature type="transmembrane region" description="Helical" evidence="3">
    <location>
        <begin position="815"/>
        <end position="835"/>
    </location>
</feature>
<dbReference type="CDD" id="cd22679">
    <property type="entry name" value="FHA_SLMAP"/>
    <property type="match status" value="1"/>
</dbReference>
<dbReference type="Proteomes" id="UP001652642">
    <property type="component" value="Chromosome 2"/>
</dbReference>
<feature type="coiled-coil region" evidence="1">
    <location>
        <begin position="233"/>
        <end position="387"/>
    </location>
</feature>
<dbReference type="SUPFAM" id="SSF49879">
    <property type="entry name" value="SMAD/FHA domain"/>
    <property type="match status" value="1"/>
</dbReference>
<feature type="region of interest" description="Disordered" evidence="2">
    <location>
        <begin position="456"/>
        <end position="485"/>
    </location>
</feature>
<dbReference type="Pfam" id="PF00498">
    <property type="entry name" value="FHA"/>
    <property type="match status" value="1"/>
</dbReference>
<reference evidence="6" key="2">
    <citation type="submission" date="2025-08" db="UniProtKB">
        <authorList>
            <consortium name="RefSeq"/>
        </authorList>
    </citation>
    <scope>IDENTIFICATION</scope>
</reference>
<gene>
    <name evidence="6" type="primary">SLMAP</name>
</gene>
<evidence type="ECO:0000259" key="4">
    <source>
        <dbReference type="PROSITE" id="PS50006"/>
    </source>
</evidence>
<keyword evidence="3" id="KW-0472">Membrane</keyword>
<dbReference type="RefSeq" id="XP_072845689.1">
    <property type="nucleotide sequence ID" value="XM_072989588.1"/>
</dbReference>
<dbReference type="GeneID" id="110082413"/>
<evidence type="ECO:0000256" key="2">
    <source>
        <dbReference type="SAM" id="MobiDB-lite"/>
    </source>
</evidence>
<evidence type="ECO:0000256" key="1">
    <source>
        <dbReference type="SAM" id="Coils"/>
    </source>
</evidence>
<keyword evidence="3" id="KW-0812">Transmembrane</keyword>
<organism evidence="5 6">
    <name type="scientific">Pogona vitticeps</name>
    <name type="common">central bearded dragon</name>
    <dbReference type="NCBI Taxonomy" id="103695"/>
    <lineage>
        <taxon>Eukaryota</taxon>
        <taxon>Metazoa</taxon>
        <taxon>Chordata</taxon>
        <taxon>Craniata</taxon>
        <taxon>Vertebrata</taxon>
        <taxon>Euteleostomi</taxon>
        <taxon>Lepidosauria</taxon>
        <taxon>Squamata</taxon>
        <taxon>Bifurcata</taxon>
        <taxon>Unidentata</taxon>
        <taxon>Episquamata</taxon>
        <taxon>Toxicofera</taxon>
        <taxon>Iguania</taxon>
        <taxon>Acrodonta</taxon>
        <taxon>Agamidae</taxon>
        <taxon>Amphibolurinae</taxon>
        <taxon>Pogona</taxon>
    </lineage>
</organism>
<dbReference type="InterPro" id="IPR008984">
    <property type="entry name" value="SMAD_FHA_dom_sf"/>
</dbReference>
<dbReference type="PANTHER" id="PTHR15715">
    <property type="entry name" value="CENTROSOMAL PROTEIN OF 170 KDA"/>
    <property type="match status" value="1"/>
</dbReference>
<proteinExistence type="predicted"/>
<keyword evidence="1" id="KW-0175">Coiled coil</keyword>
<dbReference type="SMART" id="SM00240">
    <property type="entry name" value="FHA"/>
    <property type="match status" value="1"/>
</dbReference>